<reference evidence="2 3" key="1">
    <citation type="submission" date="2015-12" db="EMBL/GenBank/DDBJ databases">
        <title>Draft genome sequence of Moniliophthora roreri, the causal agent of frosty pod rot of cacao.</title>
        <authorList>
            <person name="Aime M.C."/>
            <person name="Diaz-Valderrama J.R."/>
            <person name="Kijpornyongpan T."/>
            <person name="Phillips-Mora W."/>
        </authorList>
    </citation>
    <scope>NUCLEOTIDE SEQUENCE [LARGE SCALE GENOMIC DNA]</scope>
    <source>
        <strain evidence="2 3">MCA 2952</strain>
    </source>
</reference>
<evidence type="ECO:0000259" key="1">
    <source>
        <dbReference type="PROSITE" id="PS50181"/>
    </source>
</evidence>
<protein>
    <recommendedName>
        <fullName evidence="1">F-box domain-containing protein</fullName>
    </recommendedName>
</protein>
<comment type="caution">
    <text evidence="2">The sequence shown here is derived from an EMBL/GenBank/DDBJ whole genome shotgun (WGS) entry which is preliminary data.</text>
</comment>
<name>A0A0W0EYQ6_MONRR</name>
<sequence length="454" mass="52098">MVRSIDDLPAELNERILCLVPYKNLSGVCRVSRKYRAVGTRVLYRHLPLYMAADAIMCFKTLLRNKAAAESVRDLSLLRLQEYDGASRFLSAFFILLHKVLPRLSNLRDFTIHLGSPGSSASTHHFDFILEKCTFPWLEDFRFFGPTTHHTQSFLDRHRSSIYRIMLVPIEPISPTPESQIIHDRTLSFPKLEMLFTSASFAKHILTVPLPAIENVLISWMTDFDLGFRDLLQAFSKAQRDKPFTGKLTIERPGWNIDVIEAISTQLPHVTVLCVECWLLSLDEEAPTDMLSAIENCFSRFKDLTHLEWYFGGSGNQRSCNWDDEYEVVSAIGGACPTLRKCQLPFSDRWLRVIDEVWRPLGCPLNLDDPDNEIPDPGLTWFFDVLQDKTYPALKKLLSHMRILAQSNPKILDLLDRFEGDDEPDADCAADLLMAGVVLDIWWYPIDHVDCFRD</sequence>
<proteinExistence type="predicted"/>
<evidence type="ECO:0000313" key="2">
    <source>
        <dbReference type="EMBL" id="KTB29197.1"/>
    </source>
</evidence>
<gene>
    <name evidence="2" type="ORF">WG66_18212</name>
</gene>
<dbReference type="Proteomes" id="UP000054988">
    <property type="component" value="Unassembled WGS sequence"/>
</dbReference>
<organism evidence="2 3">
    <name type="scientific">Moniliophthora roreri</name>
    <name type="common">Frosty pod rot fungus</name>
    <name type="synonym">Monilia roreri</name>
    <dbReference type="NCBI Taxonomy" id="221103"/>
    <lineage>
        <taxon>Eukaryota</taxon>
        <taxon>Fungi</taxon>
        <taxon>Dikarya</taxon>
        <taxon>Basidiomycota</taxon>
        <taxon>Agaricomycotina</taxon>
        <taxon>Agaricomycetes</taxon>
        <taxon>Agaricomycetidae</taxon>
        <taxon>Agaricales</taxon>
        <taxon>Marasmiineae</taxon>
        <taxon>Marasmiaceae</taxon>
        <taxon>Moniliophthora</taxon>
    </lineage>
</organism>
<evidence type="ECO:0000313" key="3">
    <source>
        <dbReference type="Proteomes" id="UP000054988"/>
    </source>
</evidence>
<dbReference type="EMBL" id="LATX01002444">
    <property type="protein sequence ID" value="KTB29197.1"/>
    <property type="molecule type" value="Genomic_DNA"/>
</dbReference>
<accession>A0A0W0EYQ6</accession>
<dbReference type="AlphaFoldDB" id="A0A0W0EYQ6"/>
<dbReference type="InterPro" id="IPR001810">
    <property type="entry name" value="F-box_dom"/>
</dbReference>
<dbReference type="PROSITE" id="PS50181">
    <property type="entry name" value="FBOX"/>
    <property type="match status" value="1"/>
</dbReference>
<feature type="domain" description="F-box" evidence="1">
    <location>
        <begin position="2"/>
        <end position="47"/>
    </location>
</feature>